<feature type="transmembrane region" description="Helical" evidence="5">
    <location>
        <begin position="237"/>
        <end position="254"/>
    </location>
</feature>
<evidence type="ECO:0000256" key="1">
    <source>
        <dbReference type="ARBA" id="ARBA00004141"/>
    </source>
</evidence>
<accession>A0ABS9E064</accession>
<keyword evidence="2 5" id="KW-0812">Transmembrane</keyword>
<evidence type="ECO:0000256" key="4">
    <source>
        <dbReference type="ARBA" id="ARBA00023136"/>
    </source>
</evidence>
<proteinExistence type="predicted"/>
<keyword evidence="7" id="KW-0436">Ligase</keyword>
<dbReference type="InterPro" id="IPR007016">
    <property type="entry name" value="O-antigen_ligase-rel_domated"/>
</dbReference>
<feature type="transmembrane region" description="Helical" evidence="5">
    <location>
        <begin position="374"/>
        <end position="390"/>
    </location>
</feature>
<dbReference type="GO" id="GO:0016874">
    <property type="term" value="F:ligase activity"/>
    <property type="evidence" value="ECO:0007669"/>
    <property type="project" value="UniProtKB-KW"/>
</dbReference>
<evidence type="ECO:0000259" key="6">
    <source>
        <dbReference type="Pfam" id="PF04932"/>
    </source>
</evidence>
<feature type="transmembrane region" description="Helical" evidence="5">
    <location>
        <begin position="215"/>
        <end position="232"/>
    </location>
</feature>
<name>A0ABS9E064_9PROT</name>
<evidence type="ECO:0000313" key="8">
    <source>
        <dbReference type="Proteomes" id="UP001521209"/>
    </source>
</evidence>
<feature type="transmembrane region" description="Helical" evidence="5">
    <location>
        <begin position="191"/>
        <end position="209"/>
    </location>
</feature>
<sequence>MIQKRLSLKNLALAAALIVPLCLLYARAGAEFAIGIVDILFFAESVRRRDWAWARAPWFVIGLIWWAAELICSAPIPALGLGAAGWKSFTQALVLIRLLVFAVALGTWVLDTAPARARFWAVIAACEAWIFLQSWQQEILGVNIFGAHRWPDGALTGPFWAPRAGPPYAHLLFLALLPVIAALLTRRSTAARLGAAVLGVLGFATALIIGQRMPFLLAGLGLAVAALMFRPIRLPAIALGVLALLAIPALRVVSKPSFDKLVVETSHQVGNFAKSPYGELYTRAAVMIGRSPWHGYGFNGFLYFCKQPRFDGGLPALGIGPTSLKRGACNIHPHNFYLQAGVDAGIGGMALFAALNIAWLLALGRGLTRRAEPMRLGAFIGVLTYAWPLASTDNFAVLPMAGWLFVMLGLGLALVKSSLSEPAFLYSERQCEFSAIGPFS</sequence>
<dbReference type="PANTHER" id="PTHR37422">
    <property type="entry name" value="TEICHURONIC ACID BIOSYNTHESIS PROTEIN TUAE"/>
    <property type="match status" value="1"/>
</dbReference>
<evidence type="ECO:0000256" key="5">
    <source>
        <dbReference type="SAM" id="Phobius"/>
    </source>
</evidence>
<comment type="subcellular location">
    <subcellularLocation>
        <location evidence="1">Membrane</location>
        <topology evidence="1">Multi-pass membrane protein</topology>
    </subcellularLocation>
</comment>
<dbReference type="PANTHER" id="PTHR37422:SF13">
    <property type="entry name" value="LIPOPOLYSACCHARIDE BIOSYNTHESIS PROTEIN PA4999-RELATED"/>
    <property type="match status" value="1"/>
</dbReference>
<feature type="transmembrane region" description="Helical" evidence="5">
    <location>
        <begin position="92"/>
        <end position="110"/>
    </location>
</feature>
<reference evidence="7 8" key="1">
    <citation type="submission" date="2022-01" db="EMBL/GenBank/DDBJ databases">
        <authorList>
            <person name="Won M."/>
            <person name="Kim S.-J."/>
            <person name="Kwon S.-W."/>
        </authorList>
    </citation>
    <scope>NUCLEOTIDE SEQUENCE [LARGE SCALE GENOMIC DNA]</scope>
    <source>
        <strain evidence="7 8">KCTC 23505</strain>
    </source>
</reference>
<dbReference type="Pfam" id="PF04932">
    <property type="entry name" value="Wzy_C"/>
    <property type="match status" value="1"/>
</dbReference>
<feature type="transmembrane region" description="Helical" evidence="5">
    <location>
        <begin position="344"/>
        <end position="362"/>
    </location>
</feature>
<evidence type="ECO:0000256" key="3">
    <source>
        <dbReference type="ARBA" id="ARBA00022989"/>
    </source>
</evidence>
<feature type="transmembrane region" description="Helical" evidence="5">
    <location>
        <begin position="167"/>
        <end position="184"/>
    </location>
</feature>
<keyword evidence="3 5" id="KW-1133">Transmembrane helix</keyword>
<keyword evidence="8" id="KW-1185">Reference proteome</keyword>
<feature type="transmembrane region" description="Helical" evidence="5">
    <location>
        <begin position="396"/>
        <end position="415"/>
    </location>
</feature>
<dbReference type="InterPro" id="IPR051533">
    <property type="entry name" value="WaaL-like"/>
</dbReference>
<protein>
    <submittedName>
        <fullName evidence="7">O-antigen ligase family protein</fullName>
    </submittedName>
</protein>
<comment type="caution">
    <text evidence="7">The sequence shown here is derived from an EMBL/GenBank/DDBJ whole genome shotgun (WGS) entry which is preliminary data.</text>
</comment>
<evidence type="ECO:0000256" key="2">
    <source>
        <dbReference type="ARBA" id="ARBA00022692"/>
    </source>
</evidence>
<gene>
    <name evidence="7" type="ORF">L2A60_13940</name>
</gene>
<dbReference type="EMBL" id="JAKGBZ010000030">
    <property type="protein sequence ID" value="MCF3947780.1"/>
    <property type="molecule type" value="Genomic_DNA"/>
</dbReference>
<keyword evidence="4 5" id="KW-0472">Membrane</keyword>
<feature type="domain" description="O-antigen ligase-related" evidence="6">
    <location>
        <begin position="200"/>
        <end position="353"/>
    </location>
</feature>
<feature type="transmembrane region" description="Helical" evidence="5">
    <location>
        <begin position="56"/>
        <end position="80"/>
    </location>
</feature>
<organism evidence="7 8">
    <name type="scientific">Acidiphilium iwatense</name>
    <dbReference type="NCBI Taxonomy" id="768198"/>
    <lineage>
        <taxon>Bacteria</taxon>
        <taxon>Pseudomonadati</taxon>
        <taxon>Pseudomonadota</taxon>
        <taxon>Alphaproteobacteria</taxon>
        <taxon>Acetobacterales</taxon>
        <taxon>Acidocellaceae</taxon>
        <taxon>Acidiphilium</taxon>
    </lineage>
</organism>
<evidence type="ECO:0000313" key="7">
    <source>
        <dbReference type="EMBL" id="MCF3947780.1"/>
    </source>
</evidence>
<dbReference type="Proteomes" id="UP001521209">
    <property type="component" value="Unassembled WGS sequence"/>
</dbReference>